<reference evidence="2" key="1">
    <citation type="submission" date="2021-07" db="EMBL/GenBank/DDBJ databases">
        <authorList>
            <person name="Durling M."/>
        </authorList>
    </citation>
    <scope>NUCLEOTIDE SEQUENCE</scope>
</reference>
<proteinExistence type="predicted"/>
<keyword evidence="3" id="KW-1185">Reference proteome</keyword>
<dbReference type="Proteomes" id="UP000696280">
    <property type="component" value="Unassembled WGS sequence"/>
</dbReference>
<gene>
    <name evidence="2" type="ORF">HYFRA_00003030</name>
</gene>
<feature type="region of interest" description="Disordered" evidence="1">
    <location>
        <begin position="1"/>
        <end position="33"/>
    </location>
</feature>
<evidence type="ECO:0000313" key="3">
    <source>
        <dbReference type="Proteomes" id="UP000696280"/>
    </source>
</evidence>
<protein>
    <submittedName>
        <fullName evidence="2">Uncharacterized protein</fullName>
    </submittedName>
</protein>
<comment type="caution">
    <text evidence="2">The sequence shown here is derived from an EMBL/GenBank/DDBJ whole genome shotgun (WGS) entry which is preliminary data.</text>
</comment>
<dbReference type="EMBL" id="CAJVRL010000038">
    <property type="protein sequence ID" value="CAG8950814.1"/>
    <property type="molecule type" value="Genomic_DNA"/>
</dbReference>
<evidence type="ECO:0000313" key="2">
    <source>
        <dbReference type="EMBL" id="CAG8950814.1"/>
    </source>
</evidence>
<organism evidence="2 3">
    <name type="scientific">Hymenoscyphus fraxineus</name>
    <dbReference type="NCBI Taxonomy" id="746836"/>
    <lineage>
        <taxon>Eukaryota</taxon>
        <taxon>Fungi</taxon>
        <taxon>Dikarya</taxon>
        <taxon>Ascomycota</taxon>
        <taxon>Pezizomycotina</taxon>
        <taxon>Leotiomycetes</taxon>
        <taxon>Helotiales</taxon>
        <taxon>Helotiaceae</taxon>
        <taxon>Hymenoscyphus</taxon>
    </lineage>
</organism>
<name>A0A9N9KNY6_9HELO</name>
<dbReference type="AlphaFoldDB" id="A0A9N9KNY6"/>
<evidence type="ECO:0000256" key="1">
    <source>
        <dbReference type="SAM" id="MobiDB-lite"/>
    </source>
</evidence>
<sequence>MKTARSQRPSDKSQPMANDDPPDWKRNQNDQRMPGCRLIKHIISHPHPWNLGDLKISNLGQPYFADMISPGLNIYV</sequence>
<accession>A0A9N9KNY6</accession>
<feature type="compositionally biased region" description="Polar residues" evidence="1">
    <location>
        <begin position="1"/>
        <end position="16"/>
    </location>
</feature>